<feature type="transmembrane region" description="Helical" evidence="2">
    <location>
        <begin position="57"/>
        <end position="80"/>
    </location>
</feature>
<keyword evidence="2" id="KW-0472">Membrane</keyword>
<sequence>MAVSIFRRRGHAAHADGTTERTRRVWPVRRTAAGEAPGRTVVERRPSRWRRSRHNPISAMILAAGWAAAVILGLGMLLTWGDANPGNALVDATLDTGRWLATPFHDAFPRPNPEHGLYLNWSIAAAVYYLMARVLSWLTRF</sequence>
<evidence type="ECO:0000313" key="4">
    <source>
        <dbReference type="Proteomes" id="UP000614047"/>
    </source>
</evidence>
<feature type="compositionally biased region" description="Basic residues" evidence="1">
    <location>
        <begin position="1"/>
        <end position="12"/>
    </location>
</feature>
<keyword evidence="4" id="KW-1185">Reference proteome</keyword>
<comment type="caution">
    <text evidence="3">The sequence shown here is derived from an EMBL/GenBank/DDBJ whole genome shotgun (WGS) entry which is preliminary data.</text>
</comment>
<gene>
    <name evidence="3" type="ORF">IW256_000895</name>
</gene>
<evidence type="ECO:0000256" key="2">
    <source>
        <dbReference type="SAM" id="Phobius"/>
    </source>
</evidence>
<dbReference type="EMBL" id="JADOUA010000001">
    <property type="protein sequence ID" value="MBG6086782.1"/>
    <property type="molecule type" value="Genomic_DNA"/>
</dbReference>
<protein>
    <submittedName>
        <fullName evidence="3">Uncharacterized protein</fullName>
    </submittedName>
</protein>
<accession>A0A931DCX4</accession>
<feature type="region of interest" description="Disordered" evidence="1">
    <location>
        <begin position="1"/>
        <end position="22"/>
    </location>
</feature>
<keyword evidence="2" id="KW-1133">Transmembrane helix</keyword>
<name>A0A931DCX4_9ACTN</name>
<reference evidence="3" key="1">
    <citation type="submission" date="2020-11" db="EMBL/GenBank/DDBJ databases">
        <title>Sequencing the genomes of 1000 actinobacteria strains.</title>
        <authorList>
            <person name="Klenk H.-P."/>
        </authorList>
    </citation>
    <scope>NUCLEOTIDE SEQUENCE</scope>
    <source>
        <strain evidence="3">DSM 43175</strain>
    </source>
</reference>
<feature type="transmembrane region" description="Helical" evidence="2">
    <location>
        <begin position="118"/>
        <end position="138"/>
    </location>
</feature>
<feature type="compositionally biased region" description="Basic and acidic residues" evidence="1">
    <location>
        <begin position="13"/>
        <end position="22"/>
    </location>
</feature>
<dbReference type="Proteomes" id="UP000614047">
    <property type="component" value="Unassembled WGS sequence"/>
</dbReference>
<evidence type="ECO:0000256" key="1">
    <source>
        <dbReference type="SAM" id="MobiDB-lite"/>
    </source>
</evidence>
<organism evidence="3 4">
    <name type="scientific">Actinomadura viridis</name>
    <dbReference type="NCBI Taxonomy" id="58110"/>
    <lineage>
        <taxon>Bacteria</taxon>
        <taxon>Bacillati</taxon>
        <taxon>Actinomycetota</taxon>
        <taxon>Actinomycetes</taxon>
        <taxon>Streptosporangiales</taxon>
        <taxon>Thermomonosporaceae</taxon>
        <taxon>Actinomadura</taxon>
    </lineage>
</organism>
<keyword evidence="2" id="KW-0812">Transmembrane</keyword>
<evidence type="ECO:0000313" key="3">
    <source>
        <dbReference type="EMBL" id="MBG6086782.1"/>
    </source>
</evidence>
<proteinExistence type="predicted"/>
<dbReference type="RefSeq" id="WP_197009728.1">
    <property type="nucleotide sequence ID" value="NZ_BAABES010000007.1"/>
</dbReference>
<dbReference type="AlphaFoldDB" id="A0A931DCX4"/>